<dbReference type="GO" id="GO:0050660">
    <property type="term" value="F:flavin adenine dinucleotide binding"/>
    <property type="evidence" value="ECO:0007669"/>
    <property type="project" value="InterPro"/>
</dbReference>
<comment type="similarity">
    <text evidence="2">Belongs to the UPF0053 family.</text>
</comment>
<dbReference type="Pfam" id="PF00571">
    <property type="entry name" value="CBS"/>
    <property type="match status" value="2"/>
</dbReference>
<keyword evidence="4 10" id="KW-0812">Transmembrane</keyword>
<keyword evidence="13" id="KW-1185">Reference proteome</keyword>
<dbReference type="PANTHER" id="PTHR22777">
    <property type="entry name" value="HEMOLYSIN-RELATED"/>
    <property type="match status" value="1"/>
</dbReference>
<dbReference type="InterPro" id="IPR044751">
    <property type="entry name" value="Ion_transp-like_CBS"/>
</dbReference>
<evidence type="ECO:0000313" key="13">
    <source>
        <dbReference type="Proteomes" id="UP000317909"/>
    </source>
</evidence>
<dbReference type="PANTHER" id="PTHR22777:SF32">
    <property type="entry name" value="UPF0053 INNER MEMBRANE PROTEIN YFJD"/>
    <property type="match status" value="1"/>
</dbReference>
<dbReference type="Gene3D" id="3.30.465.10">
    <property type="match status" value="1"/>
</dbReference>
<evidence type="ECO:0000256" key="9">
    <source>
        <dbReference type="PROSITE-ProRule" id="PRU00703"/>
    </source>
</evidence>
<evidence type="ECO:0000256" key="1">
    <source>
        <dbReference type="ARBA" id="ARBA00004651"/>
    </source>
</evidence>
<gene>
    <name evidence="12" type="primary">corC_1</name>
    <name evidence="12" type="ORF">I41_13080</name>
</gene>
<dbReference type="Pfam" id="PF01595">
    <property type="entry name" value="CNNM"/>
    <property type="match status" value="1"/>
</dbReference>
<dbReference type="OrthoDB" id="9798188at2"/>
<feature type="transmembrane region" description="Helical" evidence="10">
    <location>
        <begin position="96"/>
        <end position="114"/>
    </location>
</feature>
<feature type="domain" description="CBS" evidence="11">
    <location>
        <begin position="211"/>
        <end position="271"/>
    </location>
</feature>
<dbReference type="Gene3D" id="3.10.580.10">
    <property type="entry name" value="CBS-domain"/>
    <property type="match status" value="1"/>
</dbReference>
<evidence type="ECO:0000256" key="2">
    <source>
        <dbReference type="ARBA" id="ARBA00006337"/>
    </source>
</evidence>
<evidence type="ECO:0000256" key="8">
    <source>
        <dbReference type="ARBA" id="ARBA00023136"/>
    </source>
</evidence>
<dbReference type="SUPFAM" id="SSF56176">
    <property type="entry name" value="FAD-binding/transporter-associated domain-like"/>
    <property type="match status" value="1"/>
</dbReference>
<keyword evidence="7 9" id="KW-0129">CBS domain</keyword>
<keyword evidence="6 10" id="KW-1133">Transmembrane helix</keyword>
<dbReference type="InterPro" id="IPR036318">
    <property type="entry name" value="FAD-bd_PCMH-like_sf"/>
</dbReference>
<evidence type="ECO:0000313" key="12">
    <source>
        <dbReference type="EMBL" id="QDT72141.1"/>
    </source>
</evidence>
<dbReference type="InterPro" id="IPR000644">
    <property type="entry name" value="CBS_dom"/>
</dbReference>
<evidence type="ECO:0000256" key="10">
    <source>
        <dbReference type="SAM" id="Phobius"/>
    </source>
</evidence>
<dbReference type="SUPFAM" id="SSF54631">
    <property type="entry name" value="CBS-domain pair"/>
    <property type="match status" value="1"/>
</dbReference>
<dbReference type="CDD" id="cd04590">
    <property type="entry name" value="CBS_pair_CorC_HlyC_assoc"/>
    <property type="match status" value="1"/>
</dbReference>
<dbReference type="Proteomes" id="UP000317909">
    <property type="component" value="Chromosome"/>
</dbReference>
<evidence type="ECO:0000256" key="7">
    <source>
        <dbReference type="ARBA" id="ARBA00023122"/>
    </source>
</evidence>
<organism evidence="12 13">
    <name type="scientific">Lacipirellula limnantheis</name>
    <dbReference type="NCBI Taxonomy" id="2528024"/>
    <lineage>
        <taxon>Bacteria</taxon>
        <taxon>Pseudomonadati</taxon>
        <taxon>Planctomycetota</taxon>
        <taxon>Planctomycetia</taxon>
        <taxon>Pirellulales</taxon>
        <taxon>Lacipirellulaceae</taxon>
        <taxon>Lacipirellula</taxon>
    </lineage>
</organism>
<dbReference type="EMBL" id="CP036339">
    <property type="protein sequence ID" value="QDT72141.1"/>
    <property type="molecule type" value="Genomic_DNA"/>
</dbReference>
<evidence type="ECO:0000256" key="6">
    <source>
        <dbReference type="ARBA" id="ARBA00022989"/>
    </source>
</evidence>
<evidence type="ECO:0000256" key="5">
    <source>
        <dbReference type="ARBA" id="ARBA00022737"/>
    </source>
</evidence>
<evidence type="ECO:0000256" key="3">
    <source>
        <dbReference type="ARBA" id="ARBA00022475"/>
    </source>
</evidence>
<dbReference type="InterPro" id="IPR016169">
    <property type="entry name" value="FAD-bd_PCMH_sub2"/>
</dbReference>
<dbReference type="PROSITE" id="PS51371">
    <property type="entry name" value="CBS"/>
    <property type="match status" value="2"/>
</dbReference>
<dbReference type="Pfam" id="PF03471">
    <property type="entry name" value="CorC_HlyC"/>
    <property type="match status" value="1"/>
</dbReference>
<name>A0A517TUU2_9BACT</name>
<dbReference type="SMART" id="SM01091">
    <property type="entry name" value="CorC_HlyC"/>
    <property type="match status" value="1"/>
</dbReference>
<dbReference type="GO" id="GO:0005886">
    <property type="term" value="C:plasma membrane"/>
    <property type="evidence" value="ECO:0007669"/>
    <property type="project" value="UniProtKB-SubCell"/>
</dbReference>
<keyword evidence="8 10" id="KW-0472">Membrane</keyword>
<feature type="domain" description="CBS" evidence="11">
    <location>
        <begin position="278"/>
        <end position="335"/>
    </location>
</feature>
<evidence type="ECO:0000256" key="4">
    <source>
        <dbReference type="ARBA" id="ARBA00022692"/>
    </source>
</evidence>
<sequence length="432" mass="48289">MTADLLLAISMGALAATAIVNLGVRALREFSRHDLAEVCTRRGKPERFGEILRNHDEVALGVEMLSAFTGVLGIITGAAWAAEHWDFSLTASIGKLLLTSLLLGLVFVTVRTWAPWAGARLFGEGFLFRTWPMWRALSALTLPLVWGAQAFDAVLHRIVGREPQKVDEQAIEEEIRTIVSEGHRGGLLEDEAREMIEGVIDLGDAYVSQIMTPRTDMNMVQADLPWDELLSEVIESGHTRIPVYDKTRDDIVGLLYSKDLLPELATGDAASRTPIRDLVRKPLFVPETKAVNDLLQMFQQLRTHIAIVLDEYGGVSGLVTIEDVLEEIVGEIDDEYDPESVEEIRRIDQDTVEALGRTHIDEINEEMNLELPEDGDYDTIGGLVFSEMGRIPQTGEEIVWQDKVRIVVLEATRRRIDRVRVERLTSGQRESA</sequence>
<reference evidence="12 13" key="1">
    <citation type="submission" date="2019-02" db="EMBL/GenBank/DDBJ databases">
        <title>Deep-cultivation of Planctomycetes and their phenomic and genomic characterization uncovers novel biology.</title>
        <authorList>
            <person name="Wiegand S."/>
            <person name="Jogler M."/>
            <person name="Boedeker C."/>
            <person name="Pinto D."/>
            <person name="Vollmers J."/>
            <person name="Rivas-Marin E."/>
            <person name="Kohn T."/>
            <person name="Peeters S.H."/>
            <person name="Heuer A."/>
            <person name="Rast P."/>
            <person name="Oberbeckmann S."/>
            <person name="Bunk B."/>
            <person name="Jeske O."/>
            <person name="Meyerdierks A."/>
            <person name="Storesund J.E."/>
            <person name="Kallscheuer N."/>
            <person name="Luecker S."/>
            <person name="Lage O.M."/>
            <person name="Pohl T."/>
            <person name="Merkel B.J."/>
            <person name="Hornburger P."/>
            <person name="Mueller R.-W."/>
            <person name="Bruemmer F."/>
            <person name="Labrenz M."/>
            <person name="Spormann A.M."/>
            <person name="Op den Camp H."/>
            <person name="Overmann J."/>
            <person name="Amann R."/>
            <person name="Jetten M.S.M."/>
            <person name="Mascher T."/>
            <person name="Medema M.H."/>
            <person name="Devos D.P."/>
            <person name="Kaster A.-K."/>
            <person name="Ovreas L."/>
            <person name="Rohde M."/>
            <person name="Galperin M.Y."/>
            <person name="Jogler C."/>
        </authorList>
    </citation>
    <scope>NUCLEOTIDE SEQUENCE [LARGE SCALE GENOMIC DNA]</scope>
    <source>
        <strain evidence="12 13">I41</strain>
    </source>
</reference>
<dbReference type="AlphaFoldDB" id="A0A517TUU2"/>
<dbReference type="FunFam" id="3.10.580.10:FF:000002">
    <property type="entry name" value="Magnesium/cobalt efflux protein CorC"/>
    <property type="match status" value="1"/>
</dbReference>
<dbReference type="RefSeq" id="WP_145431736.1">
    <property type="nucleotide sequence ID" value="NZ_CP036339.1"/>
</dbReference>
<dbReference type="InterPro" id="IPR002550">
    <property type="entry name" value="CNNM"/>
</dbReference>
<accession>A0A517TUU2</accession>
<keyword evidence="3" id="KW-1003">Cell membrane</keyword>
<dbReference type="InterPro" id="IPR046342">
    <property type="entry name" value="CBS_dom_sf"/>
</dbReference>
<protein>
    <submittedName>
        <fullName evidence="12">Magnesium and cobalt efflux protein CorC</fullName>
    </submittedName>
</protein>
<dbReference type="InterPro" id="IPR005170">
    <property type="entry name" value="Transptr-assoc_dom"/>
</dbReference>
<keyword evidence="5" id="KW-0677">Repeat</keyword>
<proteinExistence type="inferred from homology"/>
<feature type="transmembrane region" description="Helical" evidence="10">
    <location>
        <begin position="6"/>
        <end position="24"/>
    </location>
</feature>
<comment type="subcellular location">
    <subcellularLocation>
        <location evidence="1">Cell membrane</location>
        <topology evidence="1">Multi-pass membrane protein</topology>
    </subcellularLocation>
</comment>
<evidence type="ECO:0000259" key="11">
    <source>
        <dbReference type="PROSITE" id="PS51371"/>
    </source>
</evidence>
<dbReference type="KEGG" id="llh:I41_13080"/>